<accession>A0A6L2KZZ1</accession>
<dbReference type="AlphaFoldDB" id="A0A6L2KZZ1"/>
<dbReference type="EMBL" id="BKCJ010003346">
    <property type="protein sequence ID" value="GEU54529.1"/>
    <property type="molecule type" value="Genomic_DNA"/>
</dbReference>
<comment type="caution">
    <text evidence="1">The sequence shown here is derived from an EMBL/GenBank/DDBJ whole genome shotgun (WGS) entry which is preliminary data.</text>
</comment>
<proteinExistence type="predicted"/>
<reference evidence="1" key="1">
    <citation type="journal article" date="2019" name="Sci. Rep.">
        <title>Draft genome of Tanacetum cinerariifolium, the natural source of mosquito coil.</title>
        <authorList>
            <person name="Yamashiro T."/>
            <person name="Shiraishi A."/>
            <person name="Satake H."/>
            <person name="Nakayama K."/>
        </authorList>
    </citation>
    <scope>NUCLEOTIDE SEQUENCE</scope>
</reference>
<evidence type="ECO:0000313" key="1">
    <source>
        <dbReference type="EMBL" id="GEU54529.1"/>
    </source>
</evidence>
<organism evidence="1">
    <name type="scientific">Tanacetum cinerariifolium</name>
    <name type="common">Dalmatian daisy</name>
    <name type="synonym">Chrysanthemum cinerariifolium</name>
    <dbReference type="NCBI Taxonomy" id="118510"/>
    <lineage>
        <taxon>Eukaryota</taxon>
        <taxon>Viridiplantae</taxon>
        <taxon>Streptophyta</taxon>
        <taxon>Embryophyta</taxon>
        <taxon>Tracheophyta</taxon>
        <taxon>Spermatophyta</taxon>
        <taxon>Magnoliopsida</taxon>
        <taxon>eudicotyledons</taxon>
        <taxon>Gunneridae</taxon>
        <taxon>Pentapetalae</taxon>
        <taxon>asterids</taxon>
        <taxon>campanulids</taxon>
        <taxon>Asterales</taxon>
        <taxon>Asteraceae</taxon>
        <taxon>Asteroideae</taxon>
        <taxon>Anthemideae</taxon>
        <taxon>Anthemidinae</taxon>
        <taxon>Tanacetum</taxon>
    </lineage>
</organism>
<protein>
    <submittedName>
        <fullName evidence="1">Ty3/gypsy retrotransposon protein</fullName>
    </submittedName>
</protein>
<name>A0A6L2KZZ1_TANCI</name>
<feature type="non-terminal residue" evidence="1">
    <location>
        <position position="1"/>
    </location>
</feature>
<sequence length="153" mass="17894">QGGSKKILVRLAALFYWKGMRSIKMTPYQALYGRVPPFVIPYPPGSSKVVTIDELLVERDVLLRQLRQNLFTARNRMELQANRSQREVEFDVGDKDPLMRVFLTYLRKNTMDKKLAVCASRFVLRNGEPTRFILVRWLGSPPEEATWEWLSEF</sequence>
<gene>
    <name evidence="1" type="ORF">Tci_026507</name>
</gene>